<protein>
    <submittedName>
        <fullName evidence="1">DUF1499 domain-containing protein</fullName>
    </submittedName>
</protein>
<dbReference type="AlphaFoldDB" id="A0A3N2QTA9"/>
<accession>A0A3N2QTA9</accession>
<dbReference type="OrthoDB" id="8479024at2"/>
<dbReference type="Proteomes" id="UP000268016">
    <property type="component" value="Unassembled WGS sequence"/>
</dbReference>
<dbReference type="RefSeq" id="WP_123643329.1">
    <property type="nucleotide sequence ID" value="NZ_ML119089.1"/>
</dbReference>
<keyword evidence="2" id="KW-1185">Reference proteome</keyword>
<dbReference type="Pfam" id="PF07386">
    <property type="entry name" value="DUF1499"/>
    <property type="match status" value="1"/>
</dbReference>
<evidence type="ECO:0000313" key="1">
    <source>
        <dbReference type="EMBL" id="ROT98462.1"/>
    </source>
</evidence>
<reference evidence="1 2" key="1">
    <citation type="submission" date="2018-10" db="EMBL/GenBank/DDBJ databases">
        <title>Histidinibacterium lentulum gen. nov., sp. nov., a marine bacterium from the culture broth of Picochlorum sp. 122.</title>
        <authorList>
            <person name="Wang G."/>
        </authorList>
    </citation>
    <scope>NUCLEOTIDE SEQUENCE [LARGE SCALE GENOMIC DNA]</scope>
    <source>
        <strain evidence="1 2">B17</strain>
    </source>
</reference>
<dbReference type="EMBL" id="RDRB01000009">
    <property type="protein sequence ID" value="ROT98462.1"/>
    <property type="molecule type" value="Genomic_DNA"/>
</dbReference>
<gene>
    <name evidence="1" type="ORF">EAT49_16085</name>
</gene>
<organism evidence="1 2">
    <name type="scientific">Histidinibacterium lentulum</name>
    <dbReference type="NCBI Taxonomy" id="2480588"/>
    <lineage>
        <taxon>Bacteria</taxon>
        <taxon>Pseudomonadati</taxon>
        <taxon>Pseudomonadota</taxon>
        <taxon>Alphaproteobacteria</taxon>
        <taxon>Rhodobacterales</taxon>
        <taxon>Paracoccaceae</taxon>
        <taxon>Histidinibacterium</taxon>
    </lineage>
</organism>
<name>A0A3N2QTA9_9RHOB</name>
<evidence type="ECO:0000313" key="2">
    <source>
        <dbReference type="Proteomes" id="UP000268016"/>
    </source>
</evidence>
<comment type="caution">
    <text evidence="1">The sequence shown here is derived from an EMBL/GenBank/DDBJ whole genome shotgun (WGS) entry which is preliminary data.</text>
</comment>
<proteinExistence type="predicted"/>
<sequence length="156" mass="16228">MRLVVALGVLTVLGLAAWVRLAPSDAAAWHVDPVRAGPPGAGGWKAGEAPADAEGPVFAAPPRAVLEAVEAVAADTPRTARLAGSAAEGRITYVTRSRLWGFPDYTTVAATPAEGGTRLTVLARLRFGSSDMGVNRARVEDWSRQVAERLDPSSGT</sequence>
<dbReference type="InterPro" id="IPR010865">
    <property type="entry name" value="DUF1499"/>
</dbReference>